<name>Q9EMN3_AMEPV</name>
<dbReference type="EMBL" id="AF250284">
    <property type="protein sequence ID" value="AAG02872.1"/>
    <property type="molecule type" value="Genomic_DNA"/>
</dbReference>
<sequence>MSDVDYDDDQLEPSDEEDMDDLVYSEVCANDESDESEINLLDEIINEEQEMEIIKKIKTKDKIKYFKGKIIDMNKINKAKEKYLYNIKFNELLSIFLNYTNILQSGGLPLLDEIKLKNNYNIELFSNSSTTPETAAMIMLIIMNIPMCVKKNNKIYNREVLNIDKLNIDYINCYYQNVKNMLRCVTYNSNNKFDFNKFKILFPLFIEYINRDEISNEELDEIKNVKRIITNYDYENL</sequence>
<keyword evidence="2" id="KW-1185">Reference proteome</keyword>
<dbReference type="Proteomes" id="UP000000872">
    <property type="component" value="Segment"/>
</dbReference>
<evidence type="ECO:0000313" key="2">
    <source>
        <dbReference type="Proteomes" id="UP000000872"/>
    </source>
</evidence>
<gene>
    <name evidence="1" type="primary">AMV166</name>
</gene>
<dbReference type="OrthoDB" id="17250at10239"/>
<proteinExistence type="predicted"/>
<dbReference type="GeneID" id="1494756"/>
<dbReference type="KEGG" id="vg:1494756"/>
<reference evidence="1 2" key="1">
    <citation type="journal article" date="2000" name="Virology">
        <title>Complete genomic sequence of the Amsacta moorei entomopoxvirus: analysis and comparison with other poxviruses.</title>
        <authorList>
            <person name="Bawden A.L."/>
            <person name="Glassberg K.J."/>
            <person name="Diggans J."/>
            <person name="Shaw R."/>
            <person name="Farmerie W."/>
            <person name="Moyer R.W."/>
        </authorList>
    </citation>
    <scope>NUCLEOTIDE SEQUENCE [LARGE SCALE GENOMIC DNA]</scope>
</reference>
<organismHost>
    <name type="scientific">Amsacta</name>
    <dbReference type="NCBI Taxonomy" id="340055"/>
</organismHost>
<protein>
    <submittedName>
        <fullName evidence="1">AMV166</fullName>
    </submittedName>
</protein>
<evidence type="ECO:0000313" key="1">
    <source>
        <dbReference type="EMBL" id="AAG02872.1"/>
    </source>
</evidence>
<organism evidence="1 2">
    <name type="scientific">Amsacta moorei entomopoxvirus</name>
    <name type="common">AmEPV</name>
    <dbReference type="NCBI Taxonomy" id="28321"/>
    <lineage>
        <taxon>Viruses</taxon>
        <taxon>Varidnaviria</taxon>
        <taxon>Bamfordvirae</taxon>
        <taxon>Nucleocytoviricota</taxon>
        <taxon>Pokkesviricetes</taxon>
        <taxon>Chitovirales</taxon>
        <taxon>Poxviridae</taxon>
        <taxon>Entomopoxvirinae</taxon>
        <taxon>Betaentomopoxvirus</taxon>
    </lineage>
</organism>
<dbReference type="RefSeq" id="NP_064948.1">
    <property type="nucleotide sequence ID" value="NC_002520.1"/>
</dbReference>
<accession>Q9EMN3</accession>